<reference evidence="1 2" key="1">
    <citation type="journal article" date="2014" name="Agronomy (Basel)">
        <title>A Draft Genome Sequence for Ensete ventricosum, the Drought-Tolerant Tree Against Hunger.</title>
        <authorList>
            <person name="Harrison J."/>
            <person name="Moore K.A."/>
            <person name="Paszkiewicz K."/>
            <person name="Jones T."/>
            <person name="Grant M."/>
            <person name="Ambacheew D."/>
            <person name="Muzemil S."/>
            <person name="Studholme D.J."/>
        </authorList>
    </citation>
    <scope>NUCLEOTIDE SEQUENCE [LARGE SCALE GENOMIC DNA]</scope>
</reference>
<comment type="caution">
    <text evidence="1">The sequence shown here is derived from an EMBL/GenBank/DDBJ whole genome shotgun (WGS) entry which is preliminary data.</text>
</comment>
<evidence type="ECO:0000313" key="1">
    <source>
        <dbReference type="EMBL" id="RRT58736.1"/>
    </source>
</evidence>
<sequence length="66" mass="6979">MATEPRSGPSLASSASRSVMSSSATTDAYPAVFKIGFGHNDAAYRSVQVLDHYAVRSVDHLGEAHL</sequence>
<protein>
    <submittedName>
        <fullName evidence="1">Uncharacterized protein</fullName>
    </submittedName>
</protein>
<gene>
    <name evidence="1" type="ORF">B296_00026803</name>
</gene>
<proteinExistence type="predicted"/>
<accession>A0A426Z444</accession>
<dbReference type="EMBL" id="AMZH03008537">
    <property type="protein sequence ID" value="RRT58736.1"/>
    <property type="molecule type" value="Genomic_DNA"/>
</dbReference>
<dbReference type="AlphaFoldDB" id="A0A426Z444"/>
<dbReference type="Proteomes" id="UP000287651">
    <property type="component" value="Unassembled WGS sequence"/>
</dbReference>
<name>A0A426Z444_ENSVE</name>
<evidence type="ECO:0000313" key="2">
    <source>
        <dbReference type="Proteomes" id="UP000287651"/>
    </source>
</evidence>
<organism evidence="1 2">
    <name type="scientific">Ensete ventricosum</name>
    <name type="common">Abyssinian banana</name>
    <name type="synonym">Musa ensete</name>
    <dbReference type="NCBI Taxonomy" id="4639"/>
    <lineage>
        <taxon>Eukaryota</taxon>
        <taxon>Viridiplantae</taxon>
        <taxon>Streptophyta</taxon>
        <taxon>Embryophyta</taxon>
        <taxon>Tracheophyta</taxon>
        <taxon>Spermatophyta</taxon>
        <taxon>Magnoliopsida</taxon>
        <taxon>Liliopsida</taxon>
        <taxon>Zingiberales</taxon>
        <taxon>Musaceae</taxon>
        <taxon>Ensete</taxon>
    </lineage>
</organism>